<dbReference type="OrthoDB" id="5425130at2759"/>
<name>A0A167E215_COLIC</name>
<accession>A0A167E215</accession>
<sequence>MDFLRSHSRKGRSRFSKALPTPPPPEIDSSSKSKQLPSIPPVPPVPSKKTFAMSDKPLPPPQTLNQSLPPLPPLQTKALPPVHIPRRPVAKQPPPPAPSSQPQPTYPEDGRNSIGSLLSAYSRSSGESLIMSPDGSASQRDSAPAYASDQYGTREAKILTPNSLSSGDNEHHGAQSFTPNKGLPPHPAYYNEQGPPPPAKPEQTPTVGSPTSVVSSSSPQRPLWRRRSVKSDRNIEVPELQLAVSHGSTAASQPNTAQTSYSAASPPTQQQQQFPPRNTSNLPGRNIRPVPSQKQASEAGNMGQEVSRLKGKISHLRDGQEGANRGASHSDTALSPTQRLPTPDYETEDVKTHVVDRVVSPVSPASSPEPAHDQASNEPKPPIPRKAVTARNLHAAHSLPQMRPDGPVTSNEAPPTITRDFAVSPVSPHARNQLSPRTAHNQQQQQQKQQEQQQQQQQQKGQWQHPPREYAPYAPHAPAPGPAQGDLRPASRDPRPHQEPVDYRELKVKDLPPADPRASYFPVQGSEPPSPGMIYKALPLKESMFDCYVKHRVMDRTRNRNYALTCQTCGKADTEDRYKCQFCYVRMCSSCLQVFNSNRRDLRKLMAHLEGNPHSGGSQERPATAAGIEPTEKMGEQHHTAQKSTEEPYHAQPQQVAA</sequence>
<dbReference type="AlphaFoldDB" id="A0A167E215"/>
<feature type="region of interest" description="Disordered" evidence="1">
    <location>
        <begin position="609"/>
        <end position="658"/>
    </location>
</feature>
<reference evidence="2 3" key="1">
    <citation type="submission" date="2015-06" db="EMBL/GenBank/DDBJ databases">
        <title>Survival trade-offs in plant roots during colonization by closely related pathogenic and mutualistic fungi.</title>
        <authorList>
            <person name="Hacquard S."/>
            <person name="Kracher B."/>
            <person name="Hiruma K."/>
            <person name="Weinman A."/>
            <person name="Muench P."/>
            <person name="Garrido Oter R."/>
            <person name="Ver Loren van Themaat E."/>
            <person name="Dallerey J.-F."/>
            <person name="Damm U."/>
            <person name="Henrissat B."/>
            <person name="Lespinet O."/>
            <person name="Thon M."/>
            <person name="Kemen E."/>
            <person name="McHardy A.C."/>
            <person name="Schulze-Lefert P."/>
            <person name="O'Connell R.J."/>
        </authorList>
    </citation>
    <scope>NUCLEOTIDE SEQUENCE [LARGE SCALE GENOMIC DNA]</scope>
    <source>
        <strain evidence="2 3">MAFF 238704</strain>
    </source>
</reference>
<feature type="compositionally biased region" description="Basic residues" evidence="1">
    <location>
        <begin position="1"/>
        <end position="15"/>
    </location>
</feature>
<feature type="compositionally biased region" description="Basic and acidic residues" evidence="1">
    <location>
        <begin position="630"/>
        <end position="649"/>
    </location>
</feature>
<proteinExistence type="predicted"/>
<protein>
    <submittedName>
        <fullName evidence="2">Dna polymerase iii subunits gamma and tau-like protein</fullName>
    </submittedName>
</protein>
<evidence type="ECO:0000313" key="2">
    <source>
        <dbReference type="EMBL" id="KZL84613.1"/>
    </source>
</evidence>
<evidence type="ECO:0000313" key="3">
    <source>
        <dbReference type="Proteomes" id="UP000076584"/>
    </source>
</evidence>
<feature type="compositionally biased region" description="Basic and acidic residues" evidence="1">
    <location>
        <begin position="489"/>
        <end position="512"/>
    </location>
</feature>
<feature type="compositionally biased region" description="Polar residues" evidence="1">
    <location>
        <begin position="327"/>
        <end position="340"/>
    </location>
</feature>
<feature type="compositionally biased region" description="Polar residues" evidence="1">
    <location>
        <begin position="430"/>
        <end position="441"/>
    </location>
</feature>
<feature type="compositionally biased region" description="Pro residues" evidence="1">
    <location>
        <begin position="91"/>
        <end position="105"/>
    </location>
</feature>
<dbReference type="EMBL" id="LFIW01000846">
    <property type="protein sequence ID" value="KZL84613.1"/>
    <property type="molecule type" value="Genomic_DNA"/>
</dbReference>
<evidence type="ECO:0000256" key="1">
    <source>
        <dbReference type="SAM" id="MobiDB-lite"/>
    </source>
</evidence>
<dbReference type="STRING" id="1573173.A0A167E215"/>
<comment type="caution">
    <text evidence="2">The sequence shown here is derived from an EMBL/GenBank/DDBJ whole genome shotgun (WGS) entry which is preliminary data.</text>
</comment>
<feature type="compositionally biased region" description="Low complexity" evidence="1">
    <location>
        <begin position="357"/>
        <end position="369"/>
    </location>
</feature>
<organism evidence="2 3">
    <name type="scientific">Colletotrichum incanum</name>
    <name type="common">Soybean anthracnose fungus</name>
    <dbReference type="NCBI Taxonomy" id="1573173"/>
    <lineage>
        <taxon>Eukaryota</taxon>
        <taxon>Fungi</taxon>
        <taxon>Dikarya</taxon>
        <taxon>Ascomycota</taxon>
        <taxon>Pezizomycotina</taxon>
        <taxon>Sordariomycetes</taxon>
        <taxon>Hypocreomycetidae</taxon>
        <taxon>Glomerellales</taxon>
        <taxon>Glomerellaceae</taxon>
        <taxon>Colletotrichum</taxon>
        <taxon>Colletotrichum spaethianum species complex</taxon>
    </lineage>
</organism>
<feature type="compositionally biased region" description="Low complexity" evidence="1">
    <location>
        <begin position="266"/>
        <end position="276"/>
    </location>
</feature>
<feature type="compositionally biased region" description="Polar residues" evidence="1">
    <location>
        <begin position="246"/>
        <end position="265"/>
    </location>
</feature>
<gene>
    <name evidence="2" type="ORF">CI238_09570</name>
</gene>
<feature type="region of interest" description="Disordered" evidence="1">
    <location>
        <begin position="1"/>
        <end position="528"/>
    </location>
</feature>
<feature type="compositionally biased region" description="Polar residues" evidence="1">
    <location>
        <begin position="113"/>
        <end position="127"/>
    </location>
</feature>
<feature type="compositionally biased region" description="Low complexity" evidence="1">
    <location>
        <begin position="201"/>
        <end position="219"/>
    </location>
</feature>
<feature type="compositionally biased region" description="Low complexity" evidence="1">
    <location>
        <begin position="442"/>
        <end position="474"/>
    </location>
</feature>
<dbReference type="Proteomes" id="UP000076584">
    <property type="component" value="Unassembled WGS sequence"/>
</dbReference>
<keyword evidence="3" id="KW-1185">Reference proteome</keyword>